<keyword evidence="6" id="KW-1185">Reference proteome</keyword>
<evidence type="ECO:0000313" key="6">
    <source>
        <dbReference type="Proteomes" id="UP000321926"/>
    </source>
</evidence>
<protein>
    <submittedName>
        <fullName evidence="5">DUF4105 domain-containing protein</fullName>
    </submittedName>
</protein>
<comment type="caution">
    <text evidence="5">The sequence shown here is derived from an EMBL/GenBank/DDBJ whole genome shotgun (WGS) entry which is preliminary data.</text>
</comment>
<feature type="domain" description="Lnb-like transmembrane" evidence="4">
    <location>
        <begin position="256"/>
        <end position="397"/>
    </location>
</feature>
<proteinExistence type="predicted"/>
<dbReference type="EMBL" id="VRTY01000009">
    <property type="protein sequence ID" value="TXK51329.1"/>
    <property type="molecule type" value="Genomic_DNA"/>
</dbReference>
<dbReference type="Pfam" id="PF25221">
    <property type="entry name" value="5TMH_Lnb"/>
    <property type="match status" value="1"/>
</dbReference>
<feature type="transmembrane region" description="Helical" evidence="1">
    <location>
        <begin position="260"/>
        <end position="281"/>
    </location>
</feature>
<dbReference type="AlphaFoldDB" id="A0A5C8K9N6"/>
<feature type="signal peptide" evidence="2">
    <location>
        <begin position="1"/>
        <end position="23"/>
    </location>
</feature>
<feature type="chain" id="PRO_5023137317" evidence="2">
    <location>
        <begin position="24"/>
        <end position="402"/>
    </location>
</feature>
<dbReference type="OrthoDB" id="319167at2"/>
<feature type="transmembrane region" description="Helical" evidence="1">
    <location>
        <begin position="347"/>
        <end position="368"/>
    </location>
</feature>
<dbReference type="RefSeq" id="WP_147920424.1">
    <property type="nucleotide sequence ID" value="NZ_VRTY01000009.1"/>
</dbReference>
<feature type="transmembrane region" description="Helical" evidence="1">
    <location>
        <begin position="324"/>
        <end position="340"/>
    </location>
</feature>
<keyword evidence="2" id="KW-0732">Signal</keyword>
<keyword evidence="1" id="KW-0472">Membrane</keyword>
<accession>A0A5C8K9N6</accession>
<sequence length="402" mass="46249">MTKHIKALLLVLLLLLVQLQAQAQFDGIQLSQQAKISLITCSSGEELYSTFGHSAVRVNDPSTGMDIIFNYGTFDFNEPNFYLKFAQGKLNYKLSAAYFQDFVYAYTADNRGVYEQVLNLNPEQRQQYWDFLTNNYLPENRFYLYDFFFDNCATRIRDGIEATFPDQVQFNIAHLDKNLSFRNLTDLYLGPQPWGDFGIDLGLGSRIDRTATPYEYMFLPDYLAEGLANATIQQDGKAVPLAGKMQPVYQNTPVEEQFSLFTPMVFWWLLFATAVALTVINFRKKNWSKAFDLVLYLLYGLLGLALLLLWVATDHQGTADNYNLLWAIPTHLIIFFFLLRNRFPKWVVAYLAITAAIAAVLVVGWVWWPQQFHASFLPLVLTIGLRSAYMVWFSQTKQKVTT</sequence>
<dbReference type="InterPro" id="IPR025178">
    <property type="entry name" value="Lnb_N"/>
</dbReference>
<evidence type="ECO:0000259" key="4">
    <source>
        <dbReference type="Pfam" id="PF25221"/>
    </source>
</evidence>
<gene>
    <name evidence="5" type="ORF">FVR03_03725</name>
</gene>
<name>A0A5C8K9N6_9BACT</name>
<evidence type="ECO:0000256" key="1">
    <source>
        <dbReference type="SAM" id="Phobius"/>
    </source>
</evidence>
<dbReference type="InterPro" id="IPR057436">
    <property type="entry name" value="5TMH_Lnb"/>
</dbReference>
<evidence type="ECO:0000259" key="3">
    <source>
        <dbReference type="Pfam" id="PF13387"/>
    </source>
</evidence>
<organism evidence="5 6">
    <name type="scientific">Pontibacter qinzhouensis</name>
    <dbReference type="NCBI Taxonomy" id="2603253"/>
    <lineage>
        <taxon>Bacteria</taxon>
        <taxon>Pseudomonadati</taxon>
        <taxon>Bacteroidota</taxon>
        <taxon>Cytophagia</taxon>
        <taxon>Cytophagales</taxon>
        <taxon>Hymenobacteraceae</taxon>
        <taxon>Pontibacter</taxon>
    </lineage>
</organism>
<feature type="domain" description="Lnb N-terminal periplasmic" evidence="3">
    <location>
        <begin position="32"/>
        <end position="166"/>
    </location>
</feature>
<feature type="transmembrane region" description="Helical" evidence="1">
    <location>
        <begin position="293"/>
        <end position="312"/>
    </location>
</feature>
<reference evidence="5 6" key="1">
    <citation type="submission" date="2019-08" db="EMBL/GenBank/DDBJ databases">
        <authorList>
            <person name="Shi S."/>
        </authorList>
    </citation>
    <scope>NUCLEOTIDE SEQUENCE [LARGE SCALE GENOMIC DNA]</scope>
    <source>
        <strain evidence="5 6">GY10130</strain>
    </source>
</reference>
<evidence type="ECO:0000313" key="5">
    <source>
        <dbReference type="EMBL" id="TXK51329.1"/>
    </source>
</evidence>
<keyword evidence="1" id="KW-1133">Transmembrane helix</keyword>
<dbReference type="Proteomes" id="UP000321926">
    <property type="component" value="Unassembled WGS sequence"/>
</dbReference>
<feature type="transmembrane region" description="Helical" evidence="1">
    <location>
        <begin position="374"/>
        <end position="393"/>
    </location>
</feature>
<evidence type="ECO:0000256" key="2">
    <source>
        <dbReference type="SAM" id="SignalP"/>
    </source>
</evidence>
<keyword evidence="1" id="KW-0812">Transmembrane</keyword>
<dbReference type="Pfam" id="PF13387">
    <property type="entry name" value="Lnb_N"/>
    <property type="match status" value="1"/>
</dbReference>